<proteinExistence type="predicted"/>
<dbReference type="AlphaFoldDB" id="A0A645F0U0"/>
<organism evidence="1">
    <name type="scientific">bioreactor metagenome</name>
    <dbReference type="NCBI Taxonomy" id="1076179"/>
    <lineage>
        <taxon>unclassified sequences</taxon>
        <taxon>metagenomes</taxon>
        <taxon>ecological metagenomes</taxon>
    </lineage>
</organism>
<accession>A0A645F0U0</accession>
<protein>
    <submittedName>
        <fullName evidence="1">Uncharacterized protein</fullName>
    </submittedName>
</protein>
<dbReference type="EMBL" id="VSSQ01053254">
    <property type="protein sequence ID" value="MPN07296.1"/>
    <property type="molecule type" value="Genomic_DNA"/>
</dbReference>
<gene>
    <name evidence="1" type="ORF">SDC9_154562</name>
</gene>
<reference evidence="1" key="1">
    <citation type="submission" date="2019-08" db="EMBL/GenBank/DDBJ databases">
        <authorList>
            <person name="Kucharzyk K."/>
            <person name="Murdoch R.W."/>
            <person name="Higgins S."/>
            <person name="Loffler F."/>
        </authorList>
    </citation>
    <scope>NUCLEOTIDE SEQUENCE</scope>
</reference>
<sequence length="74" mass="8351">MFYNDSGTASGLYELEYTVSGSQDISSLTGTIQIKTQLEKNKRSCAKLHTDGGKNEFRLHLSESNNDLFWKECN</sequence>
<name>A0A645F0U0_9ZZZZ</name>
<comment type="caution">
    <text evidence="1">The sequence shown here is derived from an EMBL/GenBank/DDBJ whole genome shotgun (WGS) entry which is preliminary data.</text>
</comment>
<evidence type="ECO:0000313" key="1">
    <source>
        <dbReference type="EMBL" id="MPN07296.1"/>
    </source>
</evidence>